<name>A0A0E9WB31_ANGAN</name>
<reference evidence="1" key="1">
    <citation type="submission" date="2014-11" db="EMBL/GenBank/DDBJ databases">
        <authorList>
            <person name="Amaro Gonzalez C."/>
        </authorList>
    </citation>
    <scope>NUCLEOTIDE SEQUENCE</scope>
</reference>
<dbReference type="EMBL" id="GBXM01021869">
    <property type="protein sequence ID" value="JAH86708.1"/>
    <property type="molecule type" value="Transcribed_RNA"/>
</dbReference>
<protein>
    <submittedName>
        <fullName evidence="1">Uncharacterized protein</fullName>
    </submittedName>
</protein>
<organism evidence="1">
    <name type="scientific">Anguilla anguilla</name>
    <name type="common">European freshwater eel</name>
    <name type="synonym">Muraena anguilla</name>
    <dbReference type="NCBI Taxonomy" id="7936"/>
    <lineage>
        <taxon>Eukaryota</taxon>
        <taxon>Metazoa</taxon>
        <taxon>Chordata</taxon>
        <taxon>Craniata</taxon>
        <taxon>Vertebrata</taxon>
        <taxon>Euteleostomi</taxon>
        <taxon>Actinopterygii</taxon>
        <taxon>Neopterygii</taxon>
        <taxon>Teleostei</taxon>
        <taxon>Anguilliformes</taxon>
        <taxon>Anguillidae</taxon>
        <taxon>Anguilla</taxon>
    </lineage>
</organism>
<dbReference type="AlphaFoldDB" id="A0A0E9WB31"/>
<sequence>MLKCEHCSAGGKDKLSYPSAFINETLAPLILNFNGSAYEA</sequence>
<proteinExistence type="predicted"/>
<reference evidence="1" key="2">
    <citation type="journal article" date="2015" name="Fish Shellfish Immunol.">
        <title>Early steps in the European eel (Anguilla anguilla)-Vibrio vulnificus interaction in the gills: Role of the RtxA13 toxin.</title>
        <authorList>
            <person name="Callol A."/>
            <person name="Pajuelo D."/>
            <person name="Ebbesson L."/>
            <person name="Teles M."/>
            <person name="MacKenzie S."/>
            <person name="Amaro C."/>
        </authorList>
    </citation>
    <scope>NUCLEOTIDE SEQUENCE</scope>
</reference>
<evidence type="ECO:0000313" key="1">
    <source>
        <dbReference type="EMBL" id="JAH86708.1"/>
    </source>
</evidence>
<accession>A0A0E9WB31</accession>